<evidence type="ECO:0000313" key="4">
    <source>
        <dbReference type="EMBL" id="KAB0796129.1"/>
    </source>
</evidence>
<feature type="transmembrane region" description="Helical" evidence="1">
    <location>
        <begin position="459"/>
        <end position="483"/>
    </location>
</feature>
<organism evidence="4 5">
    <name type="scientific">Photinus pyralis</name>
    <name type="common">Common eastern firefly</name>
    <name type="synonym">Lampyris pyralis</name>
    <dbReference type="NCBI Taxonomy" id="7054"/>
    <lineage>
        <taxon>Eukaryota</taxon>
        <taxon>Metazoa</taxon>
        <taxon>Ecdysozoa</taxon>
        <taxon>Arthropoda</taxon>
        <taxon>Hexapoda</taxon>
        <taxon>Insecta</taxon>
        <taxon>Pterygota</taxon>
        <taxon>Neoptera</taxon>
        <taxon>Endopterygota</taxon>
        <taxon>Coleoptera</taxon>
        <taxon>Polyphaga</taxon>
        <taxon>Elateriformia</taxon>
        <taxon>Elateroidea</taxon>
        <taxon>Lampyridae</taxon>
        <taxon>Lampyrinae</taxon>
        <taxon>Photinus</taxon>
    </lineage>
</organism>
<gene>
    <name evidence="4" type="ORF">PPYR_10190</name>
</gene>
<sequence length="645" mass="73641">MATVFVILLLAFTTVDGAYLGEKFAVLSSPTLFSKAIERYLSQKPPLIYDCRVQLTHYVSSLRKEWRWALNMYDATGKLPPGVLKGNFFQFGAFDQCIEIEDVGNDTKSLTGKYCLGSLSIPNEYIRQLESLPSDMEVPSEMKFSVCFPNSCSGSDIAKLAKGIGLNLTVHEADCQTKATQPKITPGGYTTLALLVLILILIILSTTYELTCAGKQHWALKSFSLRTNGKLIFDVVGSDHNKITTCFYGLRVLAMLDVIMIHVYCLRFMTPIMNSYSTYYWEHDLQGIVIIHSRLAMEIFFFISGYLALCNFWQKASRGNKFNICAHYIGRYLRLTPSVVVILLIQLTWFKNVGSGPLWNQVDGMVAPCVSNWWAYLLYIQNWMPEMCLPGTWYLSIDFQLFILSPILLIPLKRWPKRTLIAAICLTVLSCLSTFLLAWTMKIHVHLWKFTYNYSKYVYYFTPTWATTWLFGFIFSYIIFVNNKEKKVSAKNKRLKLVLLTASIIVIIASLFGAYHIHNSEYNRLEQSVYIALIRPTFLLALGSIVYCCYTGHGGIVNRFLSHPFFEVVSRLSYNMYLFHPFVIYYSTLSIRVAPFVTSYSYSVSDFAGCVFLTFFLSLVASLTVELPAQHFVNALMNYTKQKNV</sequence>
<proteinExistence type="predicted"/>
<dbReference type="EMBL" id="VVIM01000007">
    <property type="protein sequence ID" value="KAB0796129.1"/>
    <property type="molecule type" value="Genomic_DNA"/>
</dbReference>
<feature type="transmembrane region" description="Helical" evidence="1">
    <location>
        <begin position="574"/>
        <end position="594"/>
    </location>
</feature>
<feature type="transmembrane region" description="Helical" evidence="1">
    <location>
        <begin position="495"/>
        <end position="517"/>
    </location>
</feature>
<feature type="transmembrane region" description="Helical" evidence="1">
    <location>
        <begin position="289"/>
        <end position="312"/>
    </location>
</feature>
<feature type="transmembrane region" description="Helical" evidence="1">
    <location>
        <begin position="419"/>
        <end position="439"/>
    </location>
</feature>
<evidence type="ECO:0000313" key="5">
    <source>
        <dbReference type="Proteomes" id="UP000327044"/>
    </source>
</evidence>
<dbReference type="AlphaFoldDB" id="A0A5N4AFQ5"/>
<dbReference type="PANTHER" id="PTHR11161:SF0">
    <property type="entry name" value="O-ACYLTRANSFERASE LIKE PROTEIN"/>
    <property type="match status" value="1"/>
</dbReference>
<dbReference type="InterPro" id="IPR006621">
    <property type="entry name" value="Nose-resist-to-fluoxetine_N"/>
</dbReference>
<dbReference type="PANTHER" id="PTHR11161">
    <property type="entry name" value="O-ACYLTRANSFERASE"/>
    <property type="match status" value="1"/>
</dbReference>
<dbReference type="GO" id="GO:0016747">
    <property type="term" value="F:acyltransferase activity, transferring groups other than amino-acyl groups"/>
    <property type="evidence" value="ECO:0007669"/>
    <property type="project" value="InterPro"/>
</dbReference>
<dbReference type="Pfam" id="PF20146">
    <property type="entry name" value="NRF"/>
    <property type="match status" value="1"/>
</dbReference>
<dbReference type="InterPro" id="IPR052728">
    <property type="entry name" value="O2_lipid_transport_reg"/>
</dbReference>
<dbReference type="InterPro" id="IPR002656">
    <property type="entry name" value="Acyl_transf_3_dom"/>
</dbReference>
<dbReference type="SMART" id="SM00703">
    <property type="entry name" value="NRF"/>
    <property type="match status" value="1"/>
</dbReference>
<feature type="signal peptide" evidence="2">
    <location>
        <begin position="1"/>
        <end position="17"/>
    </location>
</feature>
<keyword evidence="1" id="KW-0812">Transmembrane</keyword>
<feature type="transmembrane region" description="Helical" evidence="1">
    <location>
        <begin position="332"/>
        <end position="350"/>
    </location>
</feature>
<keyword evidence="1" id="KW-1133">Transmembrane helix</keyword>
<protein>
    <recommendedName>
        <fullName evidence="3">Nose resistant-to-fluoxetine protein N-terminal domain-containing protein</fullName>
    </recommendedName>
</protein>
<feature type="domain" description="Nose resistant-to-fluoxetine protein N-terminal" evidence="3">
    <location>
        <begin position="48"/>
        <end position="177"/>
    </location>
</feature>
<keyword evidence="5" id="KW-1185">Reference proteome</keyword>
<accession>A0A5N4AFQ5</accession>
<feature type="transmembrane region" description="Helical" evidence="1">
    <location>
        <begin position="187"/>
        <end position="208"/>
    </location>
</feature>
<keyword evidence="1" id="KW-0472">Membrane</keyword>
<evidence type="ECO:0000256" key="2">
    <source>
        <dbReference type="SAM" id="SignalP"/>
    </source>
</evidence>
<feature type="transmembrane region" description="Helical" evidence="1">
    <location>
        <begin position="393"/>
        <end position="412"/>
    </location>
</feature>
<evidence type="ECO:0000259" key="3">
    <source>
        <dbReference type="SMART" id="SM00703"/>
    </source>
</evidence>
<comment type="caution">
    <text evidence="4">The sequence shown here is derived from an EMBL/GenBank/DDBJ whole genome shotgun (WGS) entry which is preliminary data.</text>
</comment>
<name>A0A5N4AFQ5_PHOPY</name>
<dbReference type="InParanoid" id="A0A5N4AFQ5"/>
<feature type="transmembrane region" description="Helical" evidence="1">
    <location>
        <begin position="248"/>
        <end position="269"/>
    </location>
</feature>
<feature type="chain" id="PRO_5024360097" description="Nose resistant-to-fluoxetine protein N-terminal domain-containing protein" evidence="2">
    <location>
        <begin position="18"/>
        <end position="645"/>
    </location>
</feature>
<reference evidence="4 5" key="1">
    <citation type="journal article" date="2018" name="Elife">
        <title>Firefly genomes illuminate parallel origins of bioluminescence in beetles.</title>
        <authorList>
            <person name="Fallon T.R."/>
            <person name="Lower S.E."/>
            <person name="Chang C.H."/>
            <person name="Bessho-Uehara M."/>
            <person name="Martin G.J."/>
            <person name="Bewick A.J."/>
            <person name="Behringer M."/>
            <person name="Debat H.J."/>
            <person name="Wong I."/>
            <person name="Day J.C."/>
            <person name="Suvorov A."/>
            <person name="Silva C.J."/>
            <person name="Stanger-Hall K.F."/>
            <person name="Hall D.W."/>
            <person name="Schmitz R.J."/>
            <person name="Nelson D.R."/>
            <person name="Lewis S.M."/>
            <person name="Shigenobu S."/>
            <person name="Bybee S.M."/>
            <person name="Larracuente A.M."/>
            <person name="Oba Y."/>
            <person name="Weng J.K."/>
        </authorList>
    </citation>
    <scope>NUCLEOTIDE SEQUENCE [LARGE SCALE GENOMIC DNA]</scope>
    <source>
        <strain evidence="4">1611_PpyrPB1</strain>
        <tissue evidence="4">Whole body</tissue>
    </source>
</reference>
<evidence type="ECO:0000256" key="1">
    <source>
        <dbReference type="SAM" id="Phobius"/>
    </source>
</evidence>
<dbReference type="Proteomes" id="UP000327044">
    <property type="component" value="Unassembled WGS sequence"/>
</dbReference>
<dbReference type="Pfam" id="PF01757">
    <property type="entry name" value="Acyl_transf_3"/>
    <property type="match status" value="1"/>
</dbReference>
<keyword evidence="2" id="KW-0732">Signal</keyword>
<feature type="transmembrane region" description="Helical" evidence="1">
    <location>
        <begin position="529"/>
        <end position="553"/>
    </location>
</feature>